<gene>
    <name evidence="1" type="ORF">SDC9_132781</name>
</gene>
<dbReference type="AlphaFoldDB" id="A0A645D853"/>
<accession>A0A645D853</accession>
<organism evidence="1">
    <name type="scientific">bioreactor metagenome</name>
    <dbReference type="NCBI Taxonomy" id="1076179"/>
    <lineage>
        <taxon>unclassified sequences</taxon>
        <taxon>metagenomes</taxon>
        <taxon>ecological metagenomes</taxon>
    </lineage>
</organism>
<name>A0A645D853_9ZZZZ</name>
<evidence type="ECO:0000313" key="1">
    <source>
        <dbReference type="EMBL" id="MPM85700.1"/>
    </source>
</evidence>
<sequence>MCQPLVVDRLERVFARQHDGVALALAFGVRVDALGEQVAGFIAKLARLLQRQRRVAAEGHAIALAAPGEAEVPGLGAVGGDEEGEAVRIGQRVRLAGRLGLANHEV</sequence>
<dbReference type="EMBL" id="VSSQ01033927">
    <property type="protein sequence ID" value="MPM85700.1"/>
    <property type="molecule type" value="Genomic_DNA"/>
</dbReference>
<proteinExistence type="predicted"/>
<reference evidence="1" key="1">
    <citation type="submission" date="2019-08" db="EMBL/GenBank/DDBJ databases">
        <authorList>
            <person name="Kucharzyk K."/>
            <person name="Murdoch R.W."/>
            <person name="Higgins S."/>
            <person name="Loffler F."/>
        </authorList>
    </citation>
    <scope>NUCLEOTIDE SEQUENCE</scope>
</reference>
<protein>
    <submittedName>
        <fullName evidence="1">Uncharacterized protein</fullName>
    </submittedName>
</protein>
<comment type="caution">
    <text evidence="1">The sequence shown here is derived from an EMBL/GenBank/DDBJ whole genome shotgun (WGS) entry which is preliminary data.</text>
</comment>